<keyword evidence="3" id="KW-1185">Reference proteome</keyword>
<dbReference type="Gramene" id="RZC72379">
    <property type="protein sequence ID" value="RZC72379"/>
    <property type="gene ID" value="C5167_035653"/>
</dbReference>
<evidence type="ECO:0000259" key="1">
    <source>
        <dbReference type="Pfam" id="PF12274"/>
    </source>
</evidence>
<dbReference type="Proteomes" id="UP000316621">
    <property type="component" value="Chromosome 7"/>
</dbReference>
<accession>A0A4Y7KKA2</accession>
<dbReference type="EMBL" id="CM010721">
    <property type="protein sequence ID" value="RZC72379.1"/>
    <property type="molecule type" value="Genomic_DNA"/>
</dbReference>
<evidence type="ECO:0000313" key="3">
    <source>
        <dbReference type="Proteomes" id="UP000316621"/>
    </source>
</evidence>
<dbReference type="Pfam" id="PF12274">
    <property type="entry name" value="DUF3615"/>
    <property type="match status" value="1"/>
</dbReference>
<dbReference type="AlphaFoldDB" id="A0A4Y7KKA2"/>
<reference evidence="2 3" key="1">
    <citation type="journal article" date="2018" name="Science">
        <title>The opium poppy genome and morphinan production.</title>
        <authorList>
            <person name="Guo L."/>
            <person name="Winzer T."/>
            <person name="Yang X."/>
            <person name="Li Y."/>
            <person name="Ning Z."/>
            <person name="He Z."/>
            <person name="Teodor R."/>
            <person name="Lu Y."/>
            <person name="Bowser T.A."/>
            <person name="Graham I.A."/>
            <person name="Ye K."/>
        </authorList>
    </citation>
    <scope>NUCLEOTIDE SEQUENCE [LARGE SCALE GENOMIC DNA]</scope>
    <source>
        <strain evidence="3">cv. HN1</strain>
        <tissue evidence="2">Leaves</tissue>
    </source>
</reference>
<dbReference type="InterPro" id="IPR022059">
    <property type="entry name" value="DUF3615"/>
</dbReference>
<organism evidence="2 3">
    <name type="scientific">Papaver somniferum</name>
    <name type="common">Opium poppy</name>
    <dbReference type="NCBI Taxonomy" id="3469"/>
    <lineage>
        <taxon>Eukaryota</taxon>
        <taxon>Viridiplantae</taxon>
        <taxon>Streptophyta</taxon>
        <taxon>Embryophyta</taxon>
        <taxon>Tracheophyta</taxon>
        <taxon>Spermatophyta</taxon>
        <taxon>Magnoliopsida</taxon>
        <taxon>Ranunculales</taxon>
        <taxon>Papaveraceae</taxon>
        <taxon>Papaveroideae</taxon>
        <taxon>Papaver</taxon>
    </lineage>
</organism>
<sequence length="76" mass="8526">MFFAELTTTTGKALWVKFCKCMGPRDSISGEKNYSCCYCRLENVQHPMGGGCVAVVDYSLIVDNELLMNITMPVMY</sequence>
<protein>
    <recommendedName>
        <fullName evidence="1">DUF3615 domain-containing protein</fullName>
    </recommendedName>
</protein>
<name>A0A4Y7KKA2_PAPSO</name>
<feature type="domain" description="DUF3615" evidence="1">
    <location>
        <begin position="1"/>
        <end position="47"/>
    </location>
</feature>
<gene>
    <name evidence="2" type="ORF">C5167_035653</name>
</gene>
<evidence type="ECO:0000313" key="2">
    <source>
        <dbReference type="EMBL" id="RZC72379.1"/>
    </source>
</evidence>
<proteinExistence type="predicted"/>